<dbReference type="OrthoDB" id="2789670at2759"/>
<dbReference type="PANTHER" id="PTHR46300:SF7">
    <property type="entry name" value="P450, PUTATIVE (EUROFUNG)-RELATED"/>
    <property type="match status" value="1"/>
</dbReference>
<dbReference type="EMBL" id="ML769384">
    <property type="protein sequence ID" value="KAE9411010.1"/>
    <property type="molecule type" value="Genomic_DNA"/>
</dbReference>
<keyword evidence="4 9" id="KW-0349">Heme</keyword>
<evidence type="ECO:0000256" key="2">
    <source>
        <dbReference type="ARBA" id="ARBA00005179"/>
    </source>
</evidence>
<gene>
    <name evidence="11" type="ORF">BT96DRAFT_983667</name>
</gene>
<evidence type="ECO:0000256" key="6">
    <source>
        <dbReference type="ARBA" id="ARBA00023002"/>
    </source>
</evidence>
<dbReference type="PANTHER" id="PTHR46300">
    <property type="entry name" value="P450, PUTATIVE (EUROFUNG)-RELATED-RELATED"/>
    <property type="match status" value="1"/>
</dbReference>
<dbReference type="AlphaFoldDB" id="A0A6A4IME6"/>
<evidence type="ECO:0000313" key="11">
    <source>
        <dbReference type="EMBL" id="KAE9411010.1"/>
    </source>
</evidence>
<dbReference type="Proteomes" id="UP000799118">
    <property type="component" value="Unassembled WGS sequence"/>
</dbReference>
<comment type="cofactor">
    <cofactor evidence="1 9">
        <name>heme</name>
        <dbReference type="ChEBI" id="CHEBI:30413"/>
    </cofactor>
</comment>
<evidence type="ECO:0000256" key="1">
    <source>
        <dbReference type="ARBA" id="ARBA00001971"/>
    </source>
</evidence>
<dbReference type="PRINTS" id="PR00463">
    <property type="entry name" value="EP450I"/>
</dbReference>
<keyword evidence="7 9" id="KW-0408">Iron</keyword>
<proteinExistence type="inferred from homology"/>
<dbReference type="GO" id="GO:0005506">
    <property type="term" value="F:iron ion binding"/>
    <property type="evidence" value="ECO:0007669"/>
    <property type="project" value="InterPro"/>
</dbReference>
<dbReference type="Gene3D" id="1.10.630.10">
    <property type="entry name" value="Cytochrome P450"/>
    <property type="match status" value="1"/>
</dbReference>
<keyword evidence="8 10" id="KW-0503">Monooxygenase</keyword>
<reference evidence="11" key="1">
    <citation type="journal article" date="2019" name="Environ. Microbiol.">
        <title>Fungal ecological strategies reflected in gene transcription - a case study of two litter decomposers.</title>
        <authorList>
            <person name="Barbi F."/>
            <person name="Kohler A."/>
            <person name="Barry K."/>
            <person name="Baskaran P."/>
            <person name="Daum C."/>
            <person name="Fauchery L."/>
            <person name="Ihrmark K."/>
            <person name="Kuo A."/>
            <person name="LaButti K."/>
            <person name="Lipzen A."/>
            <person name="Morin E."/>
            <person name="Grigoriev I.V."/>
            <person name="Henrissat B."/>
            <person name="Lindahl B."/>
            <person name="Martin F."/>
        </authorList>
    </citation>
    <scope>NUCLEOTIDE SEQUENCE</scope>
    <source>
        <strain evidence="11">JB14</strain>
    </source>
</reference>
<comment type="similarity">
    <text evidence="3 10">Belongs to the cytochrome P450 family.</text>
</comment>
<dbReference type="InterPro" id="IPR001128">
    <property type="entry name" value="Cyt_P450"/>
</dbReference>
<evidence type="ECO:0000256" key="3">
    <source>
        <dbReference type="ARBA" id="ARBA00010617"/>
    </source>
</evidence>
<evidence type="ECO:0000256" key="7">
    <source>
        <dbReference type="ARBA" id="ARBA00023004"/>
    </source>
</evidence>
<dbReference type="CDD" id="cd11065">
    <property type="entry name" value="CYP64-like"/>
    <property type="match status" value="1"/>
</dbReference>
<evidence type="ECO:0000313" key="12">
    <source>
        <dbReference type="Proteomes" id="UP000799118"/>
    </source>
</evidence>
<dbReference type="GO" id="GO:0016705">
    <property type="term" value="F:oxidoreductase activity, acting on paired donors, with incorporation or reduction of molecular oxygen"/>
    <property type="evidence" value="ECO:0007669"/>
    <property type="project" value="InterPro"/>
</dbReference>
<dbReference type="InterPro" id="IPR017972">
    <property type="entry name" value="Cyt_P450_CS"/>
</dbReference>
<evidence type="ECO:0000256" key="4">
    <source>
        <dbReference type="ARBA" id="ARBA00022617"/>
    </source>
</evidence>
<evidence type="ECO:0000256" key="8">
    <source>
        <dbReference type="ARBA" id="ARBA00023033"/>
    </source>
</evidence>
<evidence type="ECO:0000256" key="9">
    <source>
        <dbReference type="PIRSR" id="PIRSR602401-1"/>
    </source>
</evidence>
<keyword evidence="5 9" id="KW-0479">Metal-binding</keyword>
<dbReference type="GO" id="GO:0020037">
    <property type="term" value="F:heme binding"/>
    <property type="evidence" value="ECO:0007669"/>
    <property type="project" value="InterPro"/>
</dbReference>
<dbReference type="InterPro" id="IPR050364">
    <property type="entry name" value="Cytochrome_P450_fung"/>
</dbReference>
<comment type="pathway">
    <text evidence="2">Secondary metabolite biosynthesis.</text>
</comment>
<dbReference type="InterPro" id="IPR002401">
    <property type="entry name" value="Cyt_P450_E_grp-I"/>
</dbReference>
<dbReference type="InterPro" id="IPR036396">
    <property type="entry name" value="Cyt_P450_sf"/>
</dbReference>
<feature type="binding site" description="axial binding residue" evidence="9">
    <location>
        <position position="308"/>
    </location>
    <ligand>
        <name>heme</name>
        <dbReference type="ChEBI" id="CHEBI:30413"/>
    </ligand>
    <ligandPart>
        <name>Fe</name>
        <dbReference type="ChEBI" id="CHEBI:18248"/>
    </ligandPart>
</feature>
<keyword evidence="6 10" id="KW-0560">Oxidoreductase</keyword>
<organism evidence="11 12">
    <name type="scientific">Gymnopus androsaceus JB14</name>
    <dbReference type="NCBI Taxonomy" id="1447944"/>
    <lineage>
        <taxon>Eukaryota</taxon>
        <taxon>Fungi</taxon>
        <taxon>Dikarya</taxon>
        <taxon>Basidiomycota</taxon>
        <taxon>Agaricomycotina</taxon>
        <taxon>Agaricomycetes</taxon>
        <taxon>Agaricomycetidae</taxon>
        <taxon>Agaricales</taxon>
        <taxon>Marasmiineae</taxon>
        <taxon>Omphalotaceae</taxon>
        <taxon>Gymnopus</taxon>
    </lineage>
</organism>
<dbReference type="SUPFAM" id="SSF48264">
    <property type="entry name" value="Cytochrome P450"/>
    <property type="match status" value="1"/>
</dbReference>
<sequence>MAFHDHHRSLQTEEVHTLLRNLLKNPAKFRHHVRRTAAAIILKLTYGIHIDEHVDEEGDNYVALADKAMFSLAAAGIWGTYIVDYIPSLKHIPLWFREPLSKDKPSNGKKTVRILQIHSGGTSTNRTFFEQYQGSASSSIVSEELEDMACGRTQGSELLIRNVAATTYAAGSDTTVSAIISLFLAMAIYPEVQKKAQKELDRLNRLPLFTDREQLPYIDCICEELIRWNPVTPLGIARVVSEDDQYRGYRIPKGTTILPNTWAILHDPNVYPNPLQFDPDRYLNPEANAAQGINEPPDAAFGFGRRSCPGRWFAYDTLWIAVASILSVYEISKPLDEHGQPKELEPLYESRLLSHPCPFECQIIPRSPSATAAILQTSDENFEL</sequence>
<dbReference type="GO" id="GO:0004497">
    <property type="term" value="F:monooxygenase activity"/>
    <property type="evidence" value="ECO:0007669"/>
    <property type="project" value="UniProtKB-KW"/>
</dbReference>
<dbReference type="PROSITE" id="PS00086">
    <property type="entry name" value="CYTOCHROME_P450"/>
    <property type="match status" value="1"/>
</dbReference>
<keyword evidence="12" id="KW-1185">Reference proteome</keyword>
<name>A0A6A4IME6_9AGAR</name>
<evidence type="ECO:0000256" key="10">
    <source>
        <dbReference type="RuleBase" id="RU000461"/>
    </source>
</evidence>
<protein>
    <submittedName>
        <fullName evidence="11">Cytochrome P450</fullName>
    </submittedName>
</protein>
<accession>A0A6A4IME6</accession>
<evidence type="ECO:0000256" key="5">
    <source>
        <dbReference type="ARBA" id="ARBA00022723"/>
    </source>
</evidence>
<dbReference type="Pfam" id="PF00067">
    <property type="entry name" value="p450"/>
    <property type="match status" value="1"/>
</dbReference>